<evidence type="ECO:0000256" key="1">
    <source>
        <dbReference type="ARBA" id="ARBA00004651"/>
    </source>
</evidence>
<dbReference type="InterPro" id="IPR004695">
    <property type="entry name" value="SLAC1/Mae1/Ssu1/TehA"/>
</dbReference>
<evidence type="ECO:0000256" key="7">
    <source>
        <dbReference type="ARBA" id="ARBA00023136"/>
    </source>
</evidence>
<dbReference type="Gene3D" id="1.50.10.150">
    <property type="entry name" value="Voltage-dependent anion channel"/>
    <property type="match status" value="1"/>
</dbReference>
<dbReference type="Proteomes" id="UP000665043">
    <property type="component" value="Chromosome"/>
</dbReference>
<gene>
    <name evidence="9" type="ORF">ERJ70_02915</name>
</gene>
<sequence length="358" mass="40725">MNSMKAFIKQTASELFPGCFAMVMATGALSIAAEVLGIGWIATSLLVFNIVVYPLLWLLTLIRLIGYFPLLAADFANHAKGPGFFTLIAGTCMLGSQWIIVTGNAYLAFWLWVVGLVLWLAIMYSFFTIVTVRKATPTLEMGINGAWLLAVVAVQSLSILGSLLAETLETGKQLMLFLTLSFHLLGCMLYIILITLIFYRFIFLRMEHAELTPPYWINMGAVAISTMAGCTLLLHGASWQLIDTIRPFLTGFTLFFWVFGTWWTPLLLILFIWRHLYHRYPLSYEPQQWGMVFPLAMYTISTFYLATVLHLDFLFFIPEVMVYVAMTAWLTVTMGLLRHVVKKYRTYEADGKQTQLYR</sequence>
<keyword evidence="7 8" id="KW-0472">Membrane</keyword>
<comment type="subcellular location">
    <subcellularLocation>
        <location evidence="1">Cell membrane</location>
        <topology evidence="1">Multi-pass membrane protein</topology>
    </subcellularLocation>
</comment>
<dbReference type="Pfam" id="PF03595">
    <property type="entry name" value="SLAC1"/>
    <property type="match status" value="1"/>
</dbReference>
<dbReference type="PANTHER" id="PTHR31686">
    <property type="match status" value="1"/>
</dbReference>
<feature type="transmembrane region" description="Helical" evidence="8">
    <location>
        <begin position="313"/>
        <end position="337"/>
    </location>
</feature>
<reference evidence="9 10" key="1">
    <citation type="submission" date="2019-12" db="EMBL/GenBank/DDBJ databases">
        <title>The whole genome sequencing of a strain isolated from a Mars analog, Dalangtan Playa.</title>
        <authorList>
            <person name="Huang T."/>
        </authorList>
    </citation>
    <scope>NUCLEOTIDE SEQUENCE [LARGE SCALE GENOMIC DNA]</scope>
    <source>
        <strain evidence="9 10">DP4-553-S</strain>
    </source>
</reference>
<accession>A0ABX7VNE4</accession>
<feature type="transmembrane region" description="Helical" evidence="8">
    <location>
        <begin position="83"/>
        <end position="101"/>
    </location>
</feature>
<name>A0ABX7VNE4_9BACI</name>
<feature type="transmembrane region" description="Helical" evidence="8">
    <location>
        <begin position="107"/>
        <end position="132"/>
    </location>
</feature>
<organism evidence="9 10">
    <name type="scientific">Sediminibacillus dalangtanensis</name>
    <dbReference type="NCBI Taxonomy" id="2729421"/>
    <lineage>
        <taxon>Bacteria</taxon>
        <taxon>Bacillati</taxon>
        <taxon>Bacillota</taxon>
        <taxon>Bacilli</taxon>
        <taxon>Bacillales</taxon>
        <taxon>Bacillaceae</taxon>
        <taxon>Sediminibacillus</taxon>
    </lineage>
</organism>
<evidence type="ECO:0000256" key="6">
    <source>
        <dbReference type="ARBA" id="ARBA00022989"/>
    </source>
</evidence>
<keyword evidence="10" id="KW-1185">Reference proteome</keyword>
<proteinExistence type="inferred from homology"/>
<evidence type="ECO:0000313" key="10">
    <source>
        <dbReference type="Proteomes" id="UP000665043"/>
    </source>
</evidence>
<keyword evidence="4" id="KW-1003">Cell membrane</keyword>
<feature type="transmembrane region" description="Helical" evidence="8">
    <location>
        <begin position="12"/>
        <end position="32"/>
    </location>
</feature>
<feature type="transmembrane region" description="Helical" evidence="8">
    <location>
        <begin position="215"/>
        <end position="234"/>
    </location>
</feature>
<dbReference type="CDD" id="cd09319">
    <property type="entry name" value="TDT_like_1"/>
    <property type="match status" value="1"/>
</dbReference>
<dbReference type="PANTHER" id="PTHR31686:SF1">
    <property type="entry name" value="SULFITE EFFLUX PUMP SSU1"/>
    <property type="match status" value="1"/>
</dbReference>
<dbReference type="InterPro" id="IPR051629">
    <property type="entry name" value="Sulfite_efflux_TDT"/>
</dbReference>
<keyword evidence="6 8" id="KW-1133">Transmembrane helix</keyword>
<feature type="transmembrane region" description="Helical" evidence="8">
    <location>
        <begin position="38"/>
        <end position="62"/>
    </location>
</feature>
<evidence type="ECO:0000256" key="2">
    <source>
        <dbReference type="ARBA" id="ARBA00008566"/>
    </source>
</evidence>
<keyword evidence="3" id="KW-0813">Transport</keyword>
<evidence type="ECO:0000313" key="9">
    <source>
        <dbReference type="EMBL" id="QTM98357.1"/>
    </source>
</evidence>
<keyword evidence="5 8" id="KW-0812">Transmembrane</keyword>
<dbReference type="EMBL" id="CP046956">
    <property type="protein sequence ID" value="QTM98357.1"/>
    <property type="molecule type" value="Genomic_DNA"/>
</dbReference>
<evidence type="ECO:0000256" key="4">
    <source>
        <dbReference type="ARBA" id="ARBA00022475"/>
    </source>
</evidence>
<feature type="transmembrane region" description="Helical" evidence="8">
    <location>
        <begin position="289"/>
        <end position="307"/>
    </location>
</feature>
<feature type="transmembrane region" description="Helical" evidence="8">
    <location>
        <begin position="177"/>
        <end position="203"/>
    </location>
</feature>
<feature type="transmembrane region" description="Helical" evidence="8">
    <location>
        <begin position="254"/>
        <end position="277"/>
    </location>
</feature>
<feature type="transmembrane region" description="Helical" evidence="8">
    <location>
        <begin position="144"/>
        <end position="165"/>
    </location>
</feature>
<evidence type="ECO:0000256" key="5">
    <source>
        <dbReference type="ARBA" id="ARBA00022692"/>
    </source>
</evidence>
<dbReference type="InterPro" id="IPR038665">
    <property type="entry name" value="Voltage-dep_anion_channel_sf"/>
</dbReference>
<evidence type="ECO:0000256" key="3">
    <source>
        <dbReference type="ARBA" id="ARBA00022448"/>
    </source>
</evidence>
<comment type="similarity">
    <text evidence="2">Belongs to the tellurite-resistance/dicarboxylate transporter (TDT) family.</text>
</comment>
<protein>
    <submittedName>
        <fullName evidence="9">C4-dicarboxylate ABC transporter</fullName>
    </submittedName>
</protein>
<evidence type="ECO:0000256" key="8">
    <source>
        <dbReference type="SAM" id="Phobius"/>
    </source>
</evidence>